<dbReference type="GO" id="GO:0005524">
    <property type="term" value="F:ATP binding"/>
    <property type="evidence" value="ECO:0007669"/>
    <property type="project" value="UniProtKB-KW"/>
</dbReference>
<dbReference type="InterPro" id="IPR005467">
    <property type="entry name" value="His_kinase_dom"/>
</dbReference>
<evidence type="ECO:0000259" key="9">
    <source>
        <dbReference type="PROSITE" id="PS50109"/>
    </source>
</evidence>
<dbReference type="Gene3D" id="3.30.450.20">
    <property type="entry name" value="PAS domain"/>
    <property type="match status" value="2"/>
</dbReference>
<organism evidence="10 11">
    <name type="scientific">Tsukamurella asaccharolytica</name>
    <dbReference type="NCBI Taxonomy" id="2592067"/>
    <lineage>
        <taxon>Bacteria</taxon>
        <taxon>Bacillati</taxon>
        <taxon>Actinomycetota</taxon>
        <taxon>Actinomycetes</taxon>
        <taxon>Mycobacteriales</taxon>
        <taxon>Tsukamurellaceae</taxon>
        <taxon>Tsukamurella</taxon>
    </lineage>
</organism>
<dbReference type="GO" id="GO:0000155">
    <property type="term" value="F:phosphorelay sensor kinase activity"/>
    <property type="evidence" value="ECO:0007669"/>
    <property type="project" value="TreeGrafter"/>
</dbReference>
<evidence type="ECO:0000256" key="2">
    <source>
        <dbReference type="ARBA" id="ARBA00022475"/>
    </source>
</evidence>
<keyword evidence="5" id="KW-0418">Kinase</keyword>
<dbReference type="OrthoDB" id="9792686at2"/>
<dbReference type="Gene3D" id="3.30.565.10">
    <property type="entry name" value="Histidine kinase-like ATPase, C-terminal domain"/>
    <property type="match status" value="1"/>
</dbReference>
<dbReference type="Pfam" id="PF17203">
    <property type="entry name" value="sCache_3_2"/>
    <property type="match status" value="1"/>
</dbReference>
<keyword evidence="5" id="KW-0808">Transferase</keyword>
<evidence type="ECO:0000256" key="6">
    <source>
        <dbReference type="ARBA" id="ARBA00022989"/>
    </source>
</evidence>
<dbReference type="SMART" id="SM00387">
    <property type="entry name" value="HATPase_c"/>
    <property type="match status" value="1"/>
</dbReference>
<gene>
    <name evidence="10" type="ORF">FK529_00285</name>
</gene>
<protein>
    <submittedName>
        <fullName evidence="10">ATP-binding protein</fullName>
    </submittedName>
</protein>
<dbReference type="InterPro" id="IPR029151">
    <property type="entry name" value="Sensor-like_sf"/>
</dbReference>
<keyword evidence="6 8" id="KW-1133">Transmembrane helix</keyword>
<comment type="caution">
    <text evidence="10">The sequence shown here is derived from an EMBL/GenBank/DDBJ whole genome shotgun (WGS) entry which is preliminary data.</text>
</comment>
<dbReference type="InterPro" id="IPR036890">
    <property type="entry name" value="HATPase_C_sf"/>
</dbReference>
<evidence type="ECO:0000256" key="4">
    <source>
        <dbReference type="ARBA" id="ARBA00022692"/>
    </source>
</evidence>
<feature type="transmembrane region" description="Helical" evidence="8">
    <location>
        <begin position="197"/>
        <end position="219"/>
    </location>
</feature>
<proteinExistence type="predicted"/>
<keyword evidence="10" id="KW-0547">Nucleotide-binding</keyword>
<keyword evidence="3" id="KW-0597">Phosphoprotein</keyword>
<reference evidence="10 11" key="1">
    <citation type="submission" date="2019-06" db="EMBL/GenBank/DDBJ databases">
        <title>Tsukamurella conjunctivitidis sp. nov., Tsukamurella assacharolytica sp. nov. and Tsukamurella sputae sp. nov. isolated from patients with conjunctivitis, bacteraemia (lymphoma) and respiratory infection (sputum) in Hong Kong.</title>
        <authorList>
            <person name="Teng J.L.L."/>
            <person name="Lee H.H."/>
            <person name="Fong J.Y.H."/>
            <person name="Fok K.M.N."/>
            <person name="Lau S.K.P."/>
            <person name="Woo P.C.Y."/>
        </authorList>
    </citation>
    <scope>NUCLEOTIDE SEQUENCE [LARGE SCALE GENOMIC DNA]</scope>
    <source>
        <strain evidence="10 11">HKU71</strain>
    </source>
</reference>
<comment type="subcellular location">
    <subcellularLocation>
        <location evidence="1">Cell membrane</location>
        <topology evidence="1">Multi-pass membrane protein</topology>
    </subcellularLocation>
</comment>
<keyword evidence="10" id="KW-0067">ATP-binding</keyword>
<dbReference type="PROSITE" id="PS50109">
    <property type="entry name" value="HIS_KIN"/>
    <property type="match status" value="1"/>
</dbReference>
<evidence type="ECO:0000313" key="11">
    <source>
        <dbReference type="Proteomes" id="UP000317291"/>
    </source>
</evidence>
<evidence type="ECO:0000256" key="5">
    <source>
        <dbReference type="ARBA" id="ARBA00022777"/>
    </source>
</evidence>
<evidence type="ECO:0000256" key="8">
    <source>
        <dbReference type="SAM" id="Phobius"/>
    </source>
</evidence>
<dbReference type="InterPro" id="IPR003594">
    <property type="entry name" value="HATPase_dom"/>
</dbReference>
<keyword evidence="11" id="KW-1185">Reference proteome</keyword>
<dbReference type="Proteomes" id="UP000317291">
    <property type="component" value="Unassembled WGS sequence"/>
</dbReference>
<dbReference type="InterPro" id="IPR033463">
    <property type="entry name" value="sCache_3"/>
</dbReference>
<dbReference type="SUPFAM" id="SSF103190">
    <property type="entry name" value="Sensory domain-like"/>
    <property type="match status" value="1"/>
</dbReference>
<evidence type="ECO:0000313" key="10">
    <source>
        <dbReference type="EMBL" id="TWS21095.1"/>
    </source>
</evidence>
<sequence length="545" mass="57115">MGLERAWIDTGRTVICSTACVHCVNVVRVRNRARSVAAQSFLAQVAILLTIAVGASWLVVAQARDDGDRTAREQTRAAAVALAASPSTVTALAAPDGSAVVQPVAQRIGKLGGLDFVVVMRPDRTRLSHADPALIGGKFTGTIDRALAGETFTETFAGSLGPSVRTVTPVYDASGTVVGLVAAGVTRARLGDQVRDALPRILAFVTVALLLLVALSALAQRRLRRQTLGLSAHDLRGLYEHHDAVLHTLSEGLLVFDADAPDGPARVVNDEARRLLELADGDVGQRDLPPSLRGAADLTDELHVTGSRVLLVNRRPVTGPTGPLGTVLTVRDRTELQTVLGELDTARSLADALSAQAHEHANRLHAVVTMIELGEEEAAADLAVADRSAAQRLIDRLAGDPTPSAVALLVAKTATASALDVELTVAEGTDLARAPLPDVQLLTLLGNLVDNAIDAAGPGGWVELSASSNDGDWELRVADSGPGMSADEFTRARTRGYSTKDRGARLHGGGLGLALVDQVVRQADGTIEAQRAPSRVTVRLPEGDR</sequence>
<dbReference type="GO" id="GO:0005886">
    <property type="term" value="C:plasma membrane"/>
    <property type="evidence" value="ECO:0007669"/>
    <property type="project" value="UniProtKB-SubCell"/>
</dbReference>
<dbReference type="Pfam" id="PF02518">
    <property type="entry name" value="HATPase_c"/>
    <property type="match status" value="1"/>
</dbReference>
<keyword evidence="7 8" id="KW-0472">Membrane</keyword>
<name>A0A5C5RG82_9ACTN</name>
<accession>A0A5C5RG82</accession>
<keyword evidence="4 8" id="KW-0812">Transmembrane</keyword>
<keyword evidence="2" id="KW-1003">Cell membrane</keyword>
<feature type="domain" description="Histidine kinase" evidence="9">
    <location>
        <begin position="355"/>
        <end position="544"/>
    </location>
</feature>
<dbReference type="PANTHER" id="PTHR43547">
    <property type="entry name" value="TWO-COMPONENT HISTIDINE KINASE"/>
    <property type="match status" value="1"/>
</dbReference>
<feature type="transmembrane region" description="Helical" evidence="8">
    <location>
        <begin position="41"/>
        <end position="60"/>
    </location>
</feature>
<dbReference type="EMBL" id="VIGW01000001">
    <property type="protein sequence ID" value="TWS21095.1"/>
    <property type="molecule type" value="Genomic_DNA"/>
</dbReference>
<evidence type="ECO:0000256" key="1">
    <source>
        <dbReference type="ARBA" id="ARBA00004651"/>
    </source>
</evidence>
<dbReference type="AlphaFoldDB" id="A0A5C5RG82"/>
<dbReference type="SUPFAM" id="SSF55874">
    <property type="entry name" value="ATPase domain of HSP90 chaperone/DNA topoisomerase II/histidine kinase"/>
    <property type="match status" value="1"/>
</dbReference>
<evidence type="ECO:0000256" key="3">
    <source>
        <dbReference type="ARBA" id="ARBA00022553"/>
    </source>
</evidence>
<evidence type="ECO:0000256" key="7">
    <source>
        <dbReference type="ARBA" id="ARBA00023136"/>
    </source>
</evidence>
<dbReference type="PANTHER" id="PTHR43547:SF10">
    <property type="entry name" value="SENSOR HISTIDINE KINASE DCUS"/>
    <property type="match status" value="1"/>
</dbReference>